<dbReference type="PRINTS" id="PR00237">
    <property type="entry name" value="GPCRRHODOPSN"/>
</dbReference>
<keyword evidence="6 12" id="KW-0472">Membrane</keyword>
<evidence type="ECO:0000256" key="9">
    <source>
        <dbReference type="ARBA" id="ARBA00023180"/>
    </source>
</evidence>
<evidence type="ECO:0000256" key="2">
    <source>
        <dbReference type="ARBA" id="ARBA00022475"/>
    </source>
</evidence>
<feature type="transmembrane region" description="Helical" evidence="12">
    <location>
        <begin position="139"/>
        <end position="157"/>
    </location>
</feature>
<dbReference type="STRING" id="37003.ENSKMAP00000001847"/>
<dbReference type="Ensembl" id="ENSKMAT00000001893.1">
    <property type="protein sequence ID" value="ENSKMAP00000001847.1"/>
    <property type="gene ID" value="ENSKMAG00000001446.1"/>
</dbReference>
<feature type="domain" description="G-protein coupled receptors family 1 profile" evidence="13">
    <location>
        <begin position="79"/>
        <end position="326"/>
    </location>
</feature>
<keyword evidence="8 11" id="KW-0675">Receptor</keyword>
<dbReference type="InterPro" id="IPR017452">
    <property type="entry name" value="GPCR_Rhodpsn_7TM"/>
</dbReference>
<comment type="similarity">
    <text evidence="11">Belongs to the G-protein coupled receptor 1 family.</text>
</comment>
<evidence type="ECO:0000313" key="14">
    <source>
        <dbReference type="Ensembl" id="ENSKMAP00000001847.1"/>
    </source>
</evidence>
<keyword evidence="4 12" id="KW-1133">Transmembrane helix</keyword>
<evidence type="ECO:0000256" key="11">
    <source>
        <dbReference type="RuleBase" id="RU000688"/>
    </source>
</evidence>
<dbReference type="PROSITE" id="PS50262">
    <property type="entry name" value="G_PROTEIN_RECEP_F1_2"/>
    <property type="match status" value="1"/>
</dbReference>
<dbReference type="Proteomes" id="UP000264800">
    <property type="component" value="Unplaced"/>
</dbReference>
<dbReference type="InterPro" id="IPR000276">
    <property type="entry name" value="GPCR_Rhodpsn"/>
</dbReference>
<feature type="transmembrane region" description="Helical" evidence="12">
    <location>
        <begin position="268"/>
        <end position="288"/>
    </location>
</feature>
<reference evidence="14" key="2">
    <citation type="submission" date="2025-09" db="UniProtKB">
        <authorList>
            <consortium name="Ensembl"/>
        </authorList>
    </citation>
    <scope>IDENTIFICATION</scope>
</reference>
<keyword evidence="2" id="KW-1003">Cell membrane</keyword>
<comment type="subcellular location">
    <subcellularLocation>
        <location evidence="1">Cell membrane</location>
        <topology evidence="1">Multi-pass membrane protein</topology>
    </subcellularLocation>
</comment>
<evidence type="ECO:0000313" key="15">
    <source>
        <dbReference type="Proteomes" id="UP000264800"/>
    </source>
</evidence>
<keyword evidence="15" id="KW-1185">Reference proteome</keyword>
<evidence type="ECO:0000256" key="12">
    <source>
        <dbReference type="SAM" id="Phobius"/>
    </source>
</evidence>
<dbReference type="GO" id="GO:0071385">
    <property type="term" value="P:cellular response to glucocorticoid stimulus"/>
    <property type="evidence" value="ECO:0007669"/>
    <property type="project" value="TreeGrafter"/>
</dbReference>
<evidence type="ECO:0000256" key="5">
    <source>
        <dbReference type="ARBA" id="ARBA00023040"/>
    </source>
</evidence>
<dbReference type="GO" id="GO:0042923">
    <property type="term" value="F:neuropeptide binding"/>
    <property type="evidence" value="ECO:0007669"/>
    <property type="project" value="TreeGrafter"/>
</dbReference>
<feature type="transmembrane region" description="Helical" evidence="12">
    <location>
        <begin position="220"/>
        <end position="247"/>
    </location>
</feature>
<sequence length="372" mass="42015">GIKCSGDFLPFPLARSVPDTFLFDLMSHFTNWMEGSFLLDMDYNQTHVEEHFYFENNIDGFGITMAILYLVVCIVGLAGNSLVIITILKVDKMSSSTTVYIFNLALADGLFMVGLPFIASQNFQNQWVFGDAACKVVMVLDGINQFTSVFCLTVMSIDRYMVLAEPLRLARWRTPRCAKIVSALLWLFSLLTILPMALHFSAKHGMCSPDFVSDAWWLGVLSYTFVVGFALPFVIMTVSYTAMLVTLWSKRLQSSMPNQEGHRLEQQLTKMVVAVVVVFAMCWLPFYIMNFCSLYQSGLVFPVFARAFEFVVMLSYSWSCANPILYACLSDTFRKHFCTLLCPVAKAPTSAQCNTERHINDLFLLIMGKSNT</sequence>
<dbReference type="GeneTree" id="ENSGT00940000156544"/>
<feature type="transmembrane region" description="Helical" evidence="12">
    <location>
        <begin position="100"/>
        <end position="119"/>
    </location>
</feature>
<protein>
    <recommendedName>
        <fullName evidence="13">G-protein coupled receptors family 1 profile domain-containing protein</fullName>
    </recommendedName>
</protein>
<dbReference type="AlphaFoldDB" id="A0A3Q3EIQ5"/>
<proteinExistence type="inferred from homology"/>
<dbReference type="PANTHER" id="PTHR24229:SF111">
    <property type="entry name" value="SOMATOSTATIN RECEPTOR TYPE 2-LIKE"/>
    <property type="match status" value="1"/>
</dbReference>
<evidence type="ECO:0000256" key="1">
    <source>
        <dbReference type="ARBA" id="ARBA00004651"/>
    </source>
</evidence>
<dbReference type="PANTHER" id="PTHR24229">
    <property type="entry name" value="NEUROPEPTIDES RECEPTOR"/>
    <property type="match status" value="1"/>
</dbReference>
<keyword evidence="9" id="KW-0325">Glycoprotein</keyword>
<evidence type="ECO:0000259" key="13">
    <source>
        <dbReference type="PROSITE" id="PS50262"/>
    </source>
</evidence>
<dbReference type="GO" id="GO:0043005">
    <property type="term" value="C:neuron projection"/>
    <property type="evidence" value="ECO:0007669"/>
    <property type="project" value="TreeGrafter"/>
</dbReference>
<evidence type="ECO:0000256" key="7">
    <source>
        <dbReference type="ARBA" id="ARBA00023157"/>
    </source>
</evidence>
<dbReference type="PRINTS" id="PR00246">
    <property type="entry name" value="SOMATOSTATNR"/>
</dbReference>
<dbReference type="OMA" id="NFCSLYQ"/>
<keyword evidence="10 11" id="KW-0807">Transducer</keyword>
<dbReference type="GO" id="GO:0004994">
    <property type="term" value="F:somatostatin receptor activity"/>
    <property type="evidence" value="ECO:0007669"/>
    <property type="project" value="InterPro"/>
</dbReference>
<evidence type="ECO:0000256" key="6">
    <source>
        <dbReference type="ARBA" id="ARBA00023136"/>
    </source>
</evidence>
<keyword evidence="5 11" id="KW-0297">G-protein coupled receptor</keyword>
<feature type="transmembrane region" description="Helical" evidence="12">
    <location>
        <begin position="294"/>
        <end position="316"/>
    </location>
</feature>
<evidence type="ECO:0000256" key="4">
    <source>
        <dbReference type="ARBA" id="ARBA00022989"/>
    </source>
</evidence>
<accession>A0A3Q3EIQ5</accession>
<dbReference type="Gene3D" id="1.20.1070.10">
    <property type="entry name" value="Rhodopsin 7-helix transmembrane proteins"/>
    <property type="match status" value="1"/>
</dbReference>
<dbReference type="SUPFAM" id="SSF81321">
    <property type="entry name" value="Family A G protein-coupled receptor-like"/>
    <property type="match status" value="1"/>
</dbReference>
<keyword evidence="7" id="KW-1015">Disulfide bond</keyword>
<name>A0A3Q3EIQ5_KRYMA</name>
<feature type="transmembrane region" description="Helical" evidence="12">
    <location>
        <begin position="66"/>
        <end position="88"/>
    </location>
</feature>
<dbReference type="Pfam" id="PF00001">
    <property type="entry name" value="7tm_1"/>
    <property type="match status" value="1"/>
</dbReference>
<evidence type="ECO:0000256" key="8">
    <source>
        <dbReference type="ARBA" id="ARBA00023170"/>
    </source>
</evidence>
<organism evidence="14 15">
    <name type="scientific">Kryptolebias marmoratus</name>
    <name type="common">Mangrove killifish</name>
    <name type="synonym">Rivulus marmoratus</name>
    <dbReference type="NCBI Taxonomy" id="37003"/>
    <lineage>
        <taxon>Eukaryota</taxon>
        <taxon>Metazoa</taxon>
        <taxon>Chordata</taxon>
        <taxon>Craniata</taxon>
        <taxon>Vertebrata</taxon>
        <taxon>Euteleostomi</taxon>
        <taxon>Actinopterygii</taxon>
        <taxon>Neopterygii</taxon>
        <taxon>Teleostei</taxon>
        <taxon>Neoteleostei</taxon>
        <taxon>Acanthomorphata</taxon>
        <taxon>Ovalentaria</taxon>
        <taxon>Atherinomorphae</taxon>
        <taxon>Cyprinodontiformes</taxon>
        <taxon>Rivulidae</taxon>
        <taxon>Kryptolebias</taxon>
    </lineage>
</organism>
<keyword evidence="3 11" id="KW-0812">Transmembrane</keyword>
<evidence type="ECO:0000256" key="10">
    <source>
        <dbReference type="ARBA" id="ARBA00023224"/>
    </source>
</evidence>
<dbReference type="PROSITE" id="PS00237">
    <property type="entry name" value="G_PROTEIN_RECEP_F1_1"/>
    <property type="match status" value="1"/>
</dbReference>
<dbReference type="InterPro" id="IPR000586">
    <property type="entry name" value="Somatstn_rcpt"/>
</dbReference>
<dbReference type="GO" id="GO:0005886">
    <property type="term" value="C:plasma membrane"/>
    <property type="evidence" value="ECO:0007669"/>
    <property type="project" value="UniProtKB-SubCell"/>
</dbReference>
<dbReference type="GO" id="GO:0050796">
    <property type="term" value="P:regulation of insulin secretion"/>
    <property type="evidence" value="ECO:0007669"/>
    <property type="project" value="TreeGrafter"/>
</dbReference>
<reference evidence="14" key="1">
    <citation type="submission" date="2025-08" db="UniProtKB">
        <authorList>
            <consortium name="Ensembl"/>
        </authorList>
    </citation>
    <scope>IDENTIFICATION</scope>
</reference>
<evidence type="ECO:0000256" key="3">
    <source>
        <dbReference type="ARBA" id="ARBA00022692"/>
    </source>
</evidence>
<feature type="transmembrane region" description="Helical" evidence="12">
    <location>
        <begin position="178"/>
        <end position="200"/>
    </location>
</feature>